<dbReference type="GO" id="GO:0016747">
    <property type="term" value="F:acyltransferase activity, transferring groups other than amino-acyl groups"/>
    <property type="evidence" value="ECO:0007669"/>
    <property type="project" value="TreeGrafter"/>
</dbReference>
<organism evidence="2 3">
    <name type="scientific">Rhizophagus irregularis (strain DAOM 181602 / DAOM 197198 / MUCL 43194)</name>
    <name type="common">Arbuscular mycorrhizal fungus</name>
    <name type="synonym">Glomus intraradices</name>
    <dbReference type="NCBI Taxonomy" id="747089"/>
    <lineage>
        <taxon>Eukaryota</taxon>
        <taxon>Fungi</taxon>
        <taxon>Fungi incertae sedis</taxon>
        <taxon>Mucoromycota</taxon>
        <taxon>Glomeromycotina</taxon>
        <taxon>Glomeromycetes</taxon>
        <taxon>Glomerales</taxon>
        <taxon>Glomeraceae</taxon>
        <taxon>Rhizophagus</taxon>
    </lineage>
</organism>
<keyword evidence="1 2" id="KW-0808">Transferase</keyword>
<dbReference type="AlphaFoldDB" id="A0A2P4Q756"/>
<dbReference type="SUPFAM" id="SSF52777">
    <property type="entry name" value="CoA-dependent acyltransferases"/>
    <property type="match status" value="1"/>
</dbReference>
<gene>
    <name evidence="2" type="ORF">GLOIN_2v1772339</name>
</gene>
<reference evidence="2 3" key="1">
    <citation type="journal article" date="2013" name="Proc. Natl. Acad. Sci. U.S.A.">
        <title>Genome of an arbuscular mycorrhizal fungus provides insight into the oldest plant symbiosis.</title>
        <authorList>
            <person name="Tisserant E."/>
            <person name="Malbreil M."/>
            <person name="Kuo A."/>
            <person name="Kohler A."/>
            <person name="Symeonidi A."/>
            <person name="Balestrini R."/>
            <person name="Charron P."/>
            <person name="Duensing N."/>
            <person name="Frei Dit Frey N."/>
            <person name="Gianinazzi-Pearson V."/>
            <person name="Gilbert L.B."/>
            <person name="Handa Y."/>
            <person name="Herr J.R."/>
            <person name="Hijri M."/>
            <person name="Koul R."/>
            <person name="Kawaguchi M."/>
            <person name="Krajinski F."/>
            <person name="Lammers P.J."/>
            <person name="Masclaux F.G."/>
            <person name="Murat C."/>
            <person name="Morin E."/>
            <person name="Ndikumana S."/>
            <person name="Pagni M."/>
            <person name="Petitpierre D."/>
            <person name="Requena N."/>
            <person name="Rosikiewicz P."/>
            <person name="Riley R."/>
            <person name="Saito K."/>
            <person name="San Clemente H."/>
            <person name="Shapiro H."/>
            <person name="van Tuinen D."/>
            <person name="Becard G."/>
            <person name="Bonfante P."/>
            <person name="Paszkowski U."/>
            <person name="Shachar-Hill Y.Y."/>
            <person name="Tuskan G.A."/>
            <person name="Young P.W."/>
            <person name="Sanders I.R."/>
            <person name="Henrissat B."/>
            <person name="Rensing S.A."/>
            <person name="Grigoriev I.V."/>
            <person name="Corradi N."/>
            <person name="Roux C."/>
            <person name="Martin F."/>
        </authorList>
    </citation>
    <scope>NUCLEOTIDE SEQUENCE [LARGE SCALE GENOMIC DNA]</scope>
    <source>
        <strain evidence="2 3">DAOM 197198</strain>
    </source>
</reference>
<accession>A0A2P4Q756</accession>
<evidence type="ECO:0000313" key="3">
    <source>
        <dbReference type="Proteomes" id="UP000018888"/>
    </source>
</evidence>
<dbReference type="InterPro" id="IPR050317">
    <property type="entry name" value="Plant_Fungal_Acyltransferase"/>
</dbReference>
<dbReference type="Gene3D" id="3.30.559.10">
    <property type="entry name" value="Chloramphenicol acetyltransferase-like domain"/>
    <property type="match status" value="2"/>
</dbReference>
<evidence type="ECO:0000313" key="2">
    <source>
        <dbReference type="EMBL" id="POG73480.1"/>
    </source>
</evidence>
<dbReference type="EMBL" id="AUPC02000082">
    <property type="protein sequence ID" value="POG73480.1"/>
    <property type="molecule type" value="Genomic_DNA"/>
</dbReference>
<dbReference type="PANTHER" id="PTHR31642:SF310">
    <property type="entry name" value="FATTY ALCOHOL:CAFFEOYL-COA ACYLTRANSFERASE"/>
    <property type="match status" value="1"/>
</dbReference>
<dbReference type="InterPro" id="IPR023213">
    <property type="entry name" value="CAT-like_dom_sf"/>
</dbReference>
<comment type="caution">
    <text evidence="2">The sequence shown here is derived from an EMBL/GenBank/DDBJ whole genome shotgun (WGS) entry which is preliminary data.</text>
</comment>
<dbReference type="VEuPathDB" id="FungiDB:RhiirFUN_008153"/>
<evidence type="ECO:0000256" key="1">
    <source>
        <dbReference type="ARBA" id="ARBA00022679"/>
    </source>
</evidence>
<reference evidence="2 3" key="2">
    <citation type="journal article" date="2018" name="New Phytol.">
        <title>High intraspecific genome diversity in the model arbuscular mycorrhizal symbiont Rhizophagus irregularis.</title>
        <authorList>
            <person name="Chen E.C.H."/>
            <person name="Morin E."/>
            <person name="Beaudet D."/>
            <person name="Noel J."/>
            <person name="Yildirir G."/>
            <person name="Ndikumana S."/>
            <person name="Charron P."/>
            <person name="St-Onge C."/>
            <person name="Giorgi J."/>
            <person name="Kruger M."/>
            <person name="Marton T."/>
            <person name="Ropars J."/>
            <person name="Grigoriev I.V."/>
            <person name="Hainaut M."/>
            <person name="Henrissat B."/>
            <person name="Roux C."/>
            <person name="Martin F."/>
            <person name="Corradi N."/>
        </authorList>
    </citation>
    <scope>NUCLEOTIDE SEQUENCE [LARGE SCALE GENOMIC DNA]</scope>
    <source>
        <strain evidence="2 3">DAOM 197198</strain>
    </source>
</reference>
<dbReference type="PANTHER" id="PTHR31642">
    <property type="entry name" value="TRICHOTHECENE 3-O-ACETYLTRANSFERASE"/>
    <property type="match status" value="1"/>
</dbReference>
<sequence length="445" mass="50383">MTVIIKETYNVRPTQPTQHSPIILSNHDLLLPMFYMFAHHFYKNVDNKNDFMDPSKLRDSLGDILSDYYPLAGRLKKEIDGKLSIACCDQGIPFIIAKSPDITIQQLEEKNWQPSSIPDHLVPDLPVTHGLISLPLDVPLLMVQHTTLADGSVVLGTVMHHTIADGISLFCFLDNWGRKARQEPIIPPVHDRSLLKASGNPPTHEHPEFKLFKLPTEASQAMPPMPPMPPMITKLFHINRDNLKKLCNVYSGEHNLVSANDALVAHLWRLVTRARGIPLDAEVICAFPCDGRRRLKPFFPPNYFGNCILGAVPKMLVSELINGSQPNLALQIRKAIDKVNDSKIRSSIDWIEQQPNKSEIKLNCNYYCGKDLVLTNWSKFSLYDLDFGYGTPLRFSLRRGRNLDGIVVLLGTKYDDGIQACTSLIIEHMQKLEQDPEFKEFFQIS</sequence>
<proteinExistence type="predicted"/>
<keyword evidence="3" id="KW-1185">Reference proteome</keyword>
<dbReference type="Proteomes" id="UP000018888">
    <property type="component" value="Unassembled WGS sequence"/>
</dbReference>
<dbReference type="Pfam" id="PF02458">
    <property type="entry name" value="Transferase"/>
    <property type="match status" value="1"/>
</dbReference>
<protein>
    <submittedName>
        <fullName evidence="2">Transferase</fullName>
    </submittedName>
</protein>
<name>A0A2P4Q756_RHIID</name>